<feature type="signal peptide" evidence="1">
    <location>
        <begin position="1"/>
        <end position="20"/>
    </location>
</feature>
<dbReference type="Proteomes" id="UP000694853">
    <property type="component" value="Unplaced"/>
</dbReference>
<keyword evidence="2" id="KW-1185">Reference proteome</keyword>
<evidence type="ECO:0000313" key="3">
    <source>
        <dbReference type="RefSeq" id="XP_027352795.1"/>
    </source>
</evidence>
<reference evidence="2" key="1">
    <citation type="journal article" date="2019" name="Toxins">
        <title>Detection of Abrin-Like and Prepropulchellin-Like Toxin Genes and Transcripts Using Whole Genome Sequencing and Full-Length Transcript Sequencing of Abrus precatorius.</title>
        <authorList>
            <person name="Hovde B.T."/>
            <person name="Daligault H.E."/>
            <person name="Hanschen E.R."/>
            <person name="Kunde Y.A."/>
            <person name="Johnson M.B."/>
            <person name="Starkenburg S.R."/>
            <person name="Johnson S.L."/>
        </authorList>
    </citation>
    <scope>NUCLEOTIDE SEQUENCE [LARGE SCALE GENOMIC DNA]</scope>
</reference>
<dbReference type="RefSeq" id="XP_027352795.1">
    <property type="nucleotide sequence ID" value="XM_027496994.1"/>
</dbReference>
<sequence length="83" mass="8651">MGMKKAHVLLLLVILVVSIAEKPSVVEGRTLSLISGQGYSKIFATLGVVCKCCDGVGGMITMHVIKDLGGELIMPSELGIGHS</sequence>
<dbReference type="PANTHER" id="PTHR37078:SF6">
    <property type="entry name" value="NODULE CYSTEINE-RICH (NCR) SECRETED PEPTIDE"/>
    <property type="match status" value="1"/>
</dbReference>
<evidence type="ECO:0000256" key="1">
    <source>
        <dbReference type="SAM" id="SignalP"/>
    </source>
</evidence>
<proteinExistence type="predicted"/>
<reference evidence="3" key="2">
    <citation type="submission" date="2025-08" db="UniProtKB">
        <authorList>
            <consortium name="RefSeq"/>
        </authorList>
    </citation>
    <scope>IDENTIFICATION</scope>
    <source>
        <tissue evidence="3">Young leaves</tissue>
    </source>
</reference>
<dbReference type="GeneID" id="113863423"/>
<feature type="chain" id="PRO_5034639974" evidence="1">
    <location>
        <begin position="21"/>
        <end position="83"/>
    </location>
</feature>
<dbReference type="AlphaFoldDB" id="A0A8B8L991"/>
<protein>
    <submittedName>
        <fullName evidence="3">Uncharacterized protein LOC113863423 isoform X1</fullName>
    </submittedName>
</protein>
<organism evidence="2 3">
    <name type="scientific">Abrus precatorius</name>
    <name type="common">Indian licorice</name>
    <name type="synonym">Glycine abrus</name>
    <dbReference type="NCBI Taxonomy" id="3816"/>
    <lineage>
        <taxon>Eukaryota</taxon>
        <taxon>Viridiplantae</taxon>
        <taxon>Streptophyta</taxon>
        <taxon>Embryophyta</taxon>
        <taxon>Tracheophyta</taxon>
        <taxon>Spermatophyta</taxon>
        <taxon>Magnoliopsida</taxon>
        <taxon>eudicotyledons</taxon>
        <taxon>Gunneridae</taxon>
        <taxon>Pentapetalae</taxon>
        <taxon>rosids</taxon>
        <taxon>fabids</taxon>
        <taxon>Fabales</taxon>
        <taxon>Fabaceae</taxon>
        <taxon>Papilionoideae</taxon>
        <taxon>50 kb inversion clade</taxon>
        <taxon>NPAAA clade</taxon>
        <taxon>indigoferoid/millettioid clade</taxon>
        <taxon>Abreae</taxon>
        <taxon>Abrus</taxon>
    </lineage>
</organism>
<dbReference type="PANTHER" id="PTHR37078">
    <property type="entry name" value="NODULE CYSTEINE-RICH (NCR) SECRETED PEPTIDE"/>
    <property type="match status" value="1"/>
</dbReference>
<accession>A0A8B8L991</accession>
<name>A0A8B8L991_ABRPR</name>
<evidence type="ECO:0000313" key="2">
    <source>
        <dbReference type="Proteomes" id="UP000694853"/>
    </source>
</evidence>
<dbReference type="KEGG" id="aprc:113863423"/>
<gene>
    <name evidence="3" type="primary">LOC113863423</name>
</gene>
<keyword evidence="1" id="KW-0732">Signal</keyword>